<dbReference type="FunFam" id="3.30.930.10:FF:000038">
    <property type="entry name" value="Aspartate--tRNA ligase"/>
    <property type="match status" value="1"/>
</dbReference>
<comment type="similarity">
    <text evidence="2 9">Belongs to the class-II aminoacyl-tRNA synthetase family. Type 2 subfamily.</text>
</comment>
<feature type="binding site" evidence="9">
    <location>
        <position position="353"/>
    </location>
    <ligand>
        <name>L-aspartate</name>
        <dbReference type="ChEBI" id="CHEBI:29991"/>
    </ligand>
</feature>
<keyword evidence="4 9" id="KW-0436">Ligase</keyword>
<dbReference type="Pfam" id="PF01336">
    <property type="entry name" value="tRNA_anti-codon"/>
    <property type="match status" value="1"/>
</dbReference>
<comment type="subcellular location">
    <subcellularLocation>
        <location evidence="1 9">Cytoplasm</location>
    </subcellularLocation>
</comment>
<comment type="subunit">
    <text evidence="9">Homodimer.</text>
</comment>
<gene>
    <name evidence="9 11" type="primary">aspS</name>
    <name evidence="11" type="ORF">KYI10_11520</name>
</gene>
<protein>
    <recommendedName>
        <fullName evidence="9">Aspartate--tRNA ligase</fullName>
        <ecNumber evidence="9">6.1.1.12</ecNumber>
    </recommendedName>
    <alternativeName>
        <fullName evidence="9">Aspartyl-tRNA synthetase</fullName>
        <shortName evidence="9">AspRS</shortName>
    </alternativeName>
</protein>
<comment type="caution">
    <text evidence="9">Lacks conserved residue(s) required for the propagation of feature annotation.</text>
</comment>
<evidence type="ECO:0000313" key="11">
    <source>
        <dbReference type="EMBL" id="QYA34025.1"/>
    </source>
</evidence>
<feature type="binding site" evidence="9">
    <location>
        <position position="206"/>
    </location>
    <ligand>
        <name>L-aspartate</name>
        <dbReference type="ChEBI" id="CHEBI:29991"/>
    </ligand>
</feature>
<dbReference type="PROSITE" id="PS50862">
    <property type="entry name" value="AA_TRNA_LIGASE_II"/>
    <property type="match status" value="1"/>
</dbReference>
<feature type="binding site" evidence="9">
    <location>
        <begin position="206"/>
        <end position="208"/>
    </location>
    <ligand>
        <name>ATP</name>
        <dbReference type="ChEBI" id="CHEBI:30616"/>
    </ligand>
</feature>
<keyword evidence="6 9" id="KW-0067">ATP-binding</keyword>
<reference evidence="11" key="1">
    <citation type="submission" date="2024-06" db="EMBL/GenBank/DDBJ databases">
        <title>Prevalence and characterization of methicillin-resistant Macrococcus spp. in food producing animals and meat in Switzerland in 2019.</title>
        <authorList>
            <person name="Keller J.E."/>
            <person name="Schwendener S."/>
            <person name="Neuenschwander J."/>
            <person name="Overesch G."/>
            <person name="Perreten V."/>
        </authorList>
    </citation>
    <scope>NUCLEOTIDE SEQUENCE</scope>
    <source>
        <strain evidence="11">19Msa1099</strain>
        <plasmid evidence="11">p19Msa1047_11</plasmid>
    </source>
</reference>
<dbReference type="EMBL" id="CP079956">
    <property type="protein sequence ID" value="QYA34025.1"/>
    <property type="molecule type" value="Genomic_DNA"/>
</dbReference>
<evidence type="ECO:0000256" key="5">
    <source>
        <dbReference type="ARBA" id="ARBA00022741"/>
    </source>
</evidence>
<keyword evidence="11" id="KW-0614">Plasmid</keyword>
<evidence type="ECO:0000256" key="8">
    <source>
        <dbReference type="ARBA" id="ARBA00023146"/>
    </source>
</evidence>
<dbReference type="InterPro" id="IPR004365">
    <property type="entry name" value="NA-bd_OB_tRNA"/>
</dbReference>
<keyword evidence="7 9" id="KW-0648">Protein biosynthesis</keyword>
<dbReference type="GO" id="GO:0005829">
    <property type="term" value="C:cytosol"/>
    <property type="evidence" value="ECO:0007669"/>
    <property type="project" value="TreeGrafter"/>
</dbReference>
<dbReference type="GO" id="GO:0017101">
    <property type="term" value="C:aminoacyl-tRNA synthetase multienzyme complex"/>
    <property type="evidence" value="ECO:0007669"/>
    <property type="project" value="TreeGrafter"/>
</dbReference>
<dbReference type="GO" id="GO:0004815">
    <property type="term" value="F:aspartate-tRNA ligase activity"/>
    <property type="evidence" value="ECO:0007669"/>
    <property type="project" value="UniProtKB-UniRule"/>
</dbReference>
<geneLocation type="plasmid" evidence="11">
    <name>p19Msa1047_11</name>
</geneLocation>
<dbReference type="GO" id="GO:0005524">
    <property type="term" value="F:ATP binding"/>
    <property type="evidence" value="ECO:0007669"/>
    <property type="project" value="UniProtKB-UniRule"/>
</dbReference>
<dbReference type="HAMAP" id="MF_02075">
    <property type="entry name" value="Asp_tRNA_synth_type2"/>
    <property type="match status" value="1"/>
</dbReference>
<evidence type="ECO:0000256" key="9">
    <source>
        <dbReference type="HAMAP-Rule" id="MF_02075"/>
    </source>
</evidence>
<evidence type="ECO:0000256" key="2">
    <source>
        <dbReference type="ARBA" id="ARBA00005312"/>
    </source>
</evidence>
<dbReference type="GO" id="GO:0003723">
    <property type="term" value="F:RNA binding"/>
    <property type="evidence" value="ECO:0007669"/>
    <property type="project" value="TreeGrafter"/>
</dbReference>
<keyword evidence="8 9" id="KW-0030">Aminoacyl-tRNA synthetase</keyword>
<feature type="binding site" evidence="9">
    <location>
        <position position="350"/>
    </location>
    <ligand>
        <name>ATP</name>
        <dbReference type="ChEBI" id="CHEBI:30616"/>
    </ligand>
</feature>
<keyword evidence="3 9" id="KW-0963">Cytoplasm</keyword>
<feature type="domain" description="Aminoacyl-transfer RNA synthetases class-II family profile" evidence="10">
    <location>
        <begin position="129"/>
        <end position="427"/>
    </location>
</feature>
<name>A0AAT9PAF9_9STAP</name>
<evidence type="ECO:0000256" key="1">
    <source>
        <dbReference type="ARBA" id="ARBA00004496"/>
    </source>
</evidence>
<evidence type="ECO:0000256" key="3">
    <source>
        <dbReference type="ARBA" id="ARBA00022490"/>
    </source>
</evidence>
<dbReference type="AlphaFoldDB" id="A0AAT9PAF9"/>
<evidence type="ECO:0000259" key="10">
    <source>
        <dbReference type="PROSITE" id="PS50862"/>
    </source>
</evidence>
<keyword evidence="5 9" id="KW-0547">Nucleotide-binding</keyword>
<dbReference type="InterPro" id="IPR004523">
    <property type="entry name" value="Asp-tRNA_synthase_2"/>
</dbReference>
<dbReference type="EC" id="6.1.1.12" evidence="9"/>
<evidence type="ECO:0000256" key="4">
    <source>
        <dbReference type="ARBA" id="ARBA00022598"/>
    </source>
</evidence>
<evidence type="ECO:0000256" key="6">
    <source>
        <dbReference type="ARBA" id="ARBA00022840"/>
    </source>
</evidence>
<comment type="function">
    <text evidence="9">Catalyzes the attachment of L-aspartate to tRNA(Asp) in a two-step reaction: L-aspartate is first activated by ATP to form Asp-AMP and then transferred to the acceptor end of tRNA(Asp).</text>
</comment>
<feature type="binding site" evidence="9">
    <location>
        <position position="162"/>
    </location>
    <ligand>
        <name>L-aspartate</name>
        <dbReference type="ChEBI" id="CHEBI:29991"/>
    </ligand>
</feature>
<sequence>MHIQKIHINKINHTMDNILIEGSIKKIRNLKNIYFIIVSDISGEIQCVVDKNKFKNLNITESSSVRIIGDVINTNNQEIGLEIHVNEIDILSLSESTPIEIDKIDILNTDIFFDNRYLTHRNPKTQKIFILKSAIVSSFQEKLKEKGFIQIFTPKIVGEGAEGGSNIFSLDYFGQNAYLAQSPQFYKQMMVCSGYEKVYEVAPVFRAEKHNTNRHLNEYTSLDLEMSFISNFRDLIDLEKEIIEYIFSYLMNYHNKDLEYLGIQLKKPKFSQITFIEAKKILVNQFNVQDNNSDISTEEERLIGQYFQEKEDADFVFIINYPASKRPMYTKKSKNTNYTESYDLIYKGVEITSGGQRINEYKELEKSFSEKGISINKFQSYSEIFKYGAPPHGGFAIGLERFLSLILNLKNIKEASAYPRDMGRIRP</sequence>
<dbReference type="PANTHER" id="PTHR43450">
    <property type="entry name" value="ASPARTYL-TRNA SYNTHETASE"/>
    <property type="match status" value="1"/>
</dbReference>
<feature type="binding site" evidence="9">
    <location>
        <position position="357"/>
    </location>
    <ligand>
        <name>L-aspartate</name>
        <dbReference type="ChEBI" id="CHEBI:29991"/>
    </ligand>
</feature>
<dbReference type="PANTHER" id="PTHR43450:SF1">
    <property type="entry name" value="ASPARTATE--TRNA LIGASE, CYTOPLASMIC"/>
    <property type="match status" value="1"/>
</dbReference>
<comment type="catalytic activity">
    <reaction evidence="9">
        <text>tRNA(Asp) + L-aspartate + ATP = L-aspartyl-tRNA(Asp) + AMP + diphosphate</text>
        <dbReference type="Rhea" id="RHEA:19649"/>
        <dbReference type="Rhea" id="RHEA-COMP:9660"/>
        <dbReference type="Rhea" id="RHEA-COMP:9678"/>
        <dbReference type="ChEBI" id="CHEBI:29991"/>
        <dbReference type="ChEBI" id="CHEBI:30616"/>
        <dbReference type="ChEBI" id="CHEBI:33019"/>
        <dbReference type="ChEBI" id="CHEBI:78442"/>
        <dbReference type="ChEBI" id="CHEBI:78516"/>
        <dbReference type="ChEBI" id="CHEBI:456215"/>
        <dbReference type="EC" id="6.1.1.12"/>
    </reaction>
</comment>
<dbReference type="InterPro" id="IPR004364">
    <property type="entry name" value="Aa-tRNA-synt_II"/>
</dbReference>
<proteinExistence type="inferred from homology"/>
<feature type="binding site" evidence="9">
    <location>
        <begin position="214"/>
        <end position="216"/>
    </location>
    <ligand>
        <name>ATP</name>
        <dbReference type="ChEBI" id="CHEBI:30616"/>
    </ligand>
</feature>
<feature type="binding site" evidence="9">
    <location>
        <begin position="398"/>
        <end position="401"/>
    </location>
    <ligand>
        <name>ATP</name>
        <dbReference type="ChEBI" id="CHEBI:30616"/>
    </ligand>
</feature>
<dbReference type="GO" id="GO:0006422">
    <property type="term" value="P:aspartyl-tRNA aminoacylation"/>
    <property type="evidence" value="ECO:0007669"/>
    <property type="project" value="UniProtKB-UniRule"/>
</dbReference>
<accession>A0AAT9PAF9</accession>
<dbReference type="Pfam" id="PF00152">
    <property type="entry name" value="tRNA-synt_2"/>
    <property type="match status" value="1"/>
</dbReference>
<dbReference type="InterPro" id="IPR006195">
    <property type="entry name" value="aa-tRNA-synth_II"/>
</dbReference>
<dbReference type="NCBIfam" id="NF003483">
    <property type="entry name" value="PRK05159.1"/>
    <property type="match status" value="1"/>
</dbReference>
<organism evidence="11">
    <name type="scientific">Macrococcus psychrotolerans</name>
    <dbReference type="NCBI Taxonomy" id="3039389"/>
    <lineage>
        <taxon>Bacteria</taxon>
        <taxon>Bacillati</taxon>
        <taxon>Bacillota</taxon>
        <taxon>Bacilli</taxon>
        <taxon>Bacillales</taxon>
        <taxon>Staphylococcaceae</taxon>
        <taxon>Macrococcus</taxon>
    </lineage>
</organism>
<feature type="region of interest" description="Aspartate" evidence="9">
    <location>
        <begin position="184"/>
        <end position="187"/>
    </location>
</feature>
<evidence type="ECO:0000256" key="7">
    <source>
        <dbReference type="ARBA" id="ARBA00022917"/>
    </source>
</evidence>